<evidence type="ECO:0000256" key="3">
    <source>
        <dbReference type="ARBA" id="ARBA00022475"/>
    </source>
</evidence>
<name>A0A6B1DT57_9CHLR</name>
<feature type="transmembrane region" description="Helical" evidence="7">
    <location>
        <begin position="151"/>
        <end position="174"/>
    </location>
</feature>
<proteinExistence type="inferred from homology"/>
<dbReference type="SUPFAM" id="SSF161098">
    <property type="entry name" value="MetI-like"/>
    <property type="match status" value="1"/>
</dbReference>
<dbReference type="AlphaFoldDB" id="A0A6B1DT57"/>
<reference evidence="9" key="1">
    <citation type="submission" date="2019-09" db="EMBL/GenBank/DDBJ databases">
        <title>Characterisation of the sponge microbiome using genome-centric metagenomics.</title>
        <authorList>
            <person name="Engelberts J.P."/>
            <person name="Robbins S.J."/>
            <person name="De Goeij J.M."/>
            <person name="Aranda M."/>
            <person name="Bell S.C."/>
            <person name="Webster N.S."/>
        </authorList>
    </citation>
    <scope>NUCLEOTIDE SEQUENCE</scope>
    <source>
        <strain evidence="9">SB0662_bin_9</strain>
    </source>
</reference>
<evidence type="ECO:0000256" key="2">
    <source>
        <dbReference type="ARBA" id="ARBA00022448"/>
    </source>
</evidence>
<feature type="transmembrane region" description="Helical" evidence="7">
    <location>
        <begin position="118"/>
        <end position="145"/>
    </location>
</feature>
<comment type="similarity">
    <text evidence="7">Belongs to the binding-protein-dependent transport system permease family.</text>
</comment>
<dbReference type="InterPro" id="IPR050901">
    <property type="entry name" value="BP-dep_ABC_trans_perm"/>
</dbReference>
<dbReference type="GO" id="GO:0005886">
    <property type="term" value="C:plasma membrane"/>
    <property type="evidence" value="ECO:0007669"/>
    <property type="project" value="UniProtKB-SubCell"/>
</dbReference>
<dbReference type="InterPro" id="IPR000515">
    <property type="entry name" value="MetI-like"/>
</dbReference>
<organism evidence="9">
    <name type="scientific">Caldilineaceae bacterium SB0662_bin_9</name>
    <dbReference type="NCBI Taxonomy" id="2605258"/>
    <lineage>
        <taxon>Bacteria</taxon>
        <taxon>Bacillati</taxon>
        <taxon>Chloroflexota</taxon>
        <taxon>Caldilineae</taxon>
        <taxon>Caldilineales</taxon>
        <taxon>Caldilineaceae</taxon>
    </lineage>
</organism>
<sequence length="289" mass="31921">MTSQARTSRGFRFSGRRLAEDTATYVVLSVVLLIMMTPILWLILTSIRPLVEIASTRLILIPRRLVLDNYLAVFRDYEMAAYLQNTLIVCGGVIASNMVIGPPAAYAMSRYRFRGEKAVLFGLVFMRMIPLVAVILPLFIIFSTLRLLNSYAALIIAHTAFKLPVTIWLLRAFITDLPRELDDSARVDGASPLGVIVRIVIPLIKPGLAATAVLAFLATWNDLLVTLVLSNTIKTEMVALGLTKFVLEYGVAWGPLTAAGVLMFIPTVVFVFIAERYLVRGLTMGAVKE</sequence>
<dbReference type="PANTHER" id="PTHR32243">
    <property type="entry name" value="MALTOSE TRANSPORT SYSTEM PERMEASE-RELATED"/>
    <property type="match status" value="1"/>
</dbReference>
<dbReference type="CDD" id="cd06261">
    <property type="entry name" value="TM_PBP2"/>
    <property type="match status" value="1"/>
</dbReference>
<dbReference type="Gene3D" id="1.10.3720.10">
    <property type="entry name" value="MetI-like"/>
    <property type="match status" value="1"/>
</dbReference>
<protein>
    <submittedName>
        <fullName evidence="9">Carbohydrate ABC transporter permease</fullName>
    </submittedName>
</protein>
<comment type="subcellular location">
    <subcellularLocation>
        <location evidence="1 7">Cell membrane</location>
        <topology evidence="1 7">Multi-pass membrane protein</topology>
    </subcellularLocation>
</comment>
<dbReference type="GO" id="GO:0055085">
    <property type="term" value="P:transmembrane transport"/>
    <property type="evidence" value="ECO:0007669"/>
    <property type="project" value="InterPro"/>
</dbReference>
<feature type="transmembrane region" description="Helical" evidence="7">
    <location>
        <begin position="86"/>
        <end position="106"/>
    </location>
</feature>
<gene>
    <name evidence="9" type="ORF">F4Y08_08885</name>
</gene>
<evidence type="ECO:0000256" key="7">
    <source>
        <dbReference type="RuleBase" id="RU363032"/>
    </source>
</evidence>
<keyword evidence="5 7" id="KW-1133">Transmembrane helix</keyword>
<keyword evidence="3" id="KW-1003">Cell membrane</keyword>
<dbReference type="PANTHER" id="PTHR32243:SF18">
    <property type="entry name" value="INNER MEMBRANE ABC TRANSPORTER PERMEASE PROTEIN YCJP"/>
    <property type="match status" value="1"/>
</dbReference>
<keyword evidence="2 7" id="KW-0813">Transport</keyword>
<keyword evidence="4 7" id="KW-0812">Transmembrane</keyword>
<dbReference type="PROSITE" id="PS50928">
    <property type="entry name" value="ABC_TM1"/>
    <property type="match status" value="1"/>
</dbReference>
<evidence type="ECO:0000256" key="4">
    <source>
        <dbReference type="ARBA" id="ARBA00022692"/>
    </source>
</evidence>
<dbReference type="EMBL" id="VXPY01000062">
    <property type="protein sequence ID" value="MYD90431.1"/>
    <property type="molecule type" value="Genomic_DNA"/>
</dbReference>
<evidence type="ECO:0000259" key="8">
    <source>
        <dbReference type="PROSITE" id="PS50928"/>
    </source>
</evidence>
<comment type="caution">
    <text evidence="9">The sequence shown here is derived from an EMBL/GenBank/DDBJ whole genome shotgun (WGS) entry which is preliminary data.</text>
</comment>
<dbReference type="Pfam" id="PF00528">
    <property type="entry name" value="BPD_transp_1"/>
    <property type="match status" value="1"/>
</dbReference>
<evidence type="ECO:0000256" key="6">
    <source>
        <dbReference type="ARBA" id="ARBA00023136"/>
    </source>
</evidence>
<feature type="domain" description="ABC transmembrane type-1" evidence="8">
    <location>
        <begin position="83"/>
        <end position="274"/>
    </location>
</feature>
<accession>A0A6B1DT57</accession>
<feature type="transmembrane region" description="Helical" evidence="7">
    <location>
        <begin position="22"/>
        <end position="44"/>
    </location>
</feature>
<feature type="transmembrane region" description="Helical" evidence="7">
    <location>
        <begin position="195"/>
        <end position="220"/>
    </location>
</feature>
<keyword evidence="6 7" id="KW-0472">Membrane</keyword>
<evidence type="ECO:0000256" key="5">
    <source>
        <dbReference type="ARBA" id="ARBA00022989"/>
    </source>
</evidence>
<evidence type="ECO:0000256" key="1">
    <source>
        <dbReference type="ARBA" id="ARBA00004651"/>
    </source>
</evidence>
<feature type="transmembrane region" description="Helical" evidence="7">
    <location>
        <begin position="252"/>
        <end position="274"/>
    </location>
</feature>
<evidence type="ECO:0000313" key="9">
    <source>
        <dbReference type="EMBL" id="MYD90431.1"/>
    </source>
</evidence>
<dbReference type="InterPro" id="IPR035906">
    <property type="entry name" value="MetI-like_sf"/>
</dbReference>